<name>A0A6N6VYI8_9BACT</name>
<dbReference type="RefSeq" id="WP_153419577.1">
    <property type="nucleotide sequence ID" value="NZ_WFLM01000002.1"/>
</dbReference>
<accession>A0A6N6VYI8</accession>
<proteinExistence type="predicted"/>
<organism evidence="1 2">
    <name type="scientific">Silvanigrella paludirubra</name>
    <dbReference type="NCBI Taxonomy" id="2499159"/>
    <lineage>
        <taxon>Bacteria</taxon>
        <taxon>Pseudomonadati</taxon>
        <taxon>Bdellovibrionota</taxon>
        <taxon>Oligoflexia</taxon>
        <taxon>Silvanigrellales</taxon>
        <taxon>Silvanigrellaceae</taxon>
        <taxon>Silvanigrella</taxon>
    </lineage>
</organism>
<comment type="caution">
    <text evidence="1">The sequence shown here is derived from an EMBL/GenBank/DDBJ whole genome shotgun (WGS) entry which is preliminary data.</text>
</comment>
<dbReference type="EMBL" id="WFLM01000002">
    <property type="protein sequence ID" value="KAB8039936.1"/>
    <property type="molecule type" value="Genomic_DNA"/>
</dbReference>
<evidence type="ECO:0000313" key="2">
    <source>
        <dbReference type="Proteomes" id="UP000437748"/>
    </source>
</evidence>
<dbReference type="AlphaFoldDB" id="A0A6N6VYI8"/>
<dbReference type="Proteomes" id="UP000437748">
    <property type="component" value="Unassembled WGS sequence"/>
</dbReference>
<sequence>MKIYIIILINILFFSIKVYSNSLNSLEMFLPKDNIEYEDHTESDLPVKSRYEKIEGDLNIFPSKNYLKNKKQPNYNYEQNISNQCDFPSYNYNNSIKIKEGKDYKISINTFIGRNNGYSFENNNIEKNSNINNNYNKNNIYKSDNTIGICPPIHPQIR</sequence>
<protein>
    <submittedName>
        <fullName evidence="1">Uncharacterized protein</fullName>
    </submittedName>
</protein>
<evidence type="ECO:0000313" key="1">
    <source>
        <dbReference type="EMBL" id="KAB8039936.1"/>
    </source>
</evidence>
<gene>
    <name evidence="1" type="ORF">GCL60_06650</name>
</gene>
<keyword evidence="2" id="KW-1185">Reference proteome</keyword>
<reference evidence="1 2" key="1">
    <citation type="submission" date="2019-10" db="EMBL/GenBank/DDBJ databases">
        <title>New species of Slilvanegrellaceae.</title>
        <authorList>
            <person name="Pitt A."/>
            <person name="Hahn M.W."/>
        </authorList>
    </citation>
    <scope>NUCLEOTIDE SEQUENCE [LARGE SCALE GENOMIC DNA]</scope>
    <source>
        <strain evidence="1 2">SP-Ram-0.45-NSY-1</strain>
    </source>
</reference>